<dbReference type="Proteomes" id="UP000722791">
    <property type="component" value="Unassembled WGS sequence"/>
</dbReference>
<feature type="compositionally biased region" description="Low complexity" evidence="1">
    <location>
        <begin position="2472"/>
        <end position="2481"/>
    </location>
</feature>
<feature type="compositionally biased region" description="Low complexity" evidence="1">
    <location>
        <begin position="723"/>
        <end position="738"/>
    </location>
</feature>
<organism evidence="4 5">
    <name type="scientific">Volvox reticuliferus</name>
    <dbReference type="NCBI Taxonomy" id="1737510"/>
    <lineage>
        <taxon>Eukaryota</taxon>
        <taxon>Viridiplantae</taxon>
        <taxon>Chlorophyta</taxon>
        <taxon>core chlorophytes</taxon>
        <taxon>Chlorophyceae</taxon>
        <taxon>CS clade</taxon>
        <taxon>Chlamydomonadales</taxon>
        <taxon>Volvocaceae</taxon>
        <taxon>Volvox</taxon>
    </lineage>
</organism>
<dbReference type="EMBL" id="BNCQ01000046">
    <property type="protein sequence ID" value="GIM13098.1"/>
    <property type="molecule type" value="Genomic_DNA"/>
</dbReference>
<feature type="region of interest" description="Disordered" evidence="1">
    <location>
        <begin position="2156"/>
        <end position="2180"/>
    </location>
</feature>
<feature type="compositionally biased region" description="Pro residues" evidence="1">
    <location>
        <begin position="685"/>
        <end position="697"/>
    </location>
</feature>
<keyword evidence="2" id="KW-1133">Transmembrane helix</keyword>
<feature type="region of interest" description="Disordered" evidence="1">
    <location>
        <begin position="904"/>
        <end position="950"/>
    </location>
</feature>
<feature type="region of interest" description="Disordered" evidence="1">
    <location>
        <begin position="3129"/>
        <end position="3153"/>
    </location>
</feature>
<feature type="compositionally biased region" description="Polar residues" evidence="1">
    <location>
        <begin position="2246"/>
        <end position="2259"/>
    </location>
</feature>
<feature type="transmembrane region" description="Helical" evidence="2">
    <location>
        <begin position="1739"/>
        <end position="1758"/>
    </location>
</feature>
<feature type="compositionally biased region" description="Pro residues" evidence="1">
    <location>
        <begin position="1413"/>
        <end position="1425"/>
    </location>
</feature>
<keyword evidence="2" id="KW-0812">Transmembrane</keyword>
<reference evidence="4" key="1">
    <citation type="journal article" date="2021" name="Proc. Natl. Acad. Sci. U.S.A.">
        <title>Three genomes in the algal genus Volvox reveal the fate of a haploid sex-determining region after a transition to homothallism.</title>
        <authorList>
            <person name="Yamamoto K."/>
            <person name="Hamaji T."/>
            <person name="Kawai-Toyooka H."/>
            <person name="Matsuzaki R."/>
            <person name="Takahashi F."/>
            <person name="Nishimura Y."/>
            <person name="Kawachi M."/>
            <person name="Noguchi H."/>
            <person name="Minakuchi Y."/>
            <person name="Umen J.G."/>
            <person name="Toyoda A."/>
            <person name="Nozaki H."/>
        </authorList>
    </citation>
    <scope>NUCLEOTIDE SEQUENCE</scope>
    <source>
        <strain evidence="4">NIES-3785</strain>
    </source>
</reference>
<evidence type="ECO:0000313" key="5">
    <source>
        <dbReference type="Proteomes" id="UP000722791"/>
    </source>
</evidence>
<feature type="compositionally biased region" description="Pro residues" evidence="1">
    <location>
        <begin position="768"/>
        <end position="777"/>
    </location>
</feature>
<evidence type="ECO:0000256" key="2">
    <source>
        <dbReference type="SAM" id="Phobius"/>
    </source>
</evidence>
<evidence type="ECO:0000256" key="3">
    <source>
        <dbReference type="SAM" id="SignalP"/>
    </source>
</evidence>
<feature type="region of interest" description="Disordered" evidence="1">
    <location>
        <begin position="2104"/>
        <end position="2130"/>
    </location>
</feature>
<feature type="transmembrane region" description="Helical" evidence="2">
    <location>
        <begin position="3024"/>
        <end position="3045"/>
    </location>
</feature>
<feature type="compositionally biased region" description="Pro residues" evidence="1">
    <location>
        <begin position="629"/>
        <end position="657"/>
    </location>
</feature>
<accession>A0A8J4GQU4</accession>
<keyword evidence="2" id="KW-0472">Membrane</keyword>
<feature type="region of interest" description="Disordered" evidence="1">
    <location>
        <begin position="1487"/>
        <end position="1514"/>
    </location>
</feature>
<feature type="region of interest" description="Disordered" evidence="1">
    <location>
        <begin position="2643"/>
        <end position="2662"/>
    </location>
</feature>
<feature type="region of interest" description="Disordered" evidence="1">
    <location>
        <begin position="2390"/>
        <end position="2482"/>
    </location>
</feature>
<name>A0A8J4GQU4_9CHLO</name>
<feature type="region of interest" description="Disordered" evidence="1">
    <location>
        <begin position="1902"/>
        <end position="1947"/>
    </location>
</feature>
<gene>
    <name evidence="4" type="ORF">Vretimale_16261</name>
</gene>
<protein>
    <submittedName>
        <fullName evidence="4">Uncharacterized protein</fullName>
    </submittedName>
</protein>
<proteinExistence type="predicted"/>
<feature type="signal peptide" evidence="3">
    <location>
        <begin position="1"/>
        <end position="27"/>
    </location>
</feature>
<feature type="compositionally biased region" description="Pro residues" evidence="1">
    <location>
        <begin position="739"/>
        <end position="750"/>
    </location>
</feature>
<evidence type="ECO:0000256" key="1">
    <source>
        <dbReference type="SAM" id="MobiDB-lite"/>
    </source>
</evidence>
<feature type="compositionally biased region" description="Low complexity" evidence="1">
    <location>
        <begin position="929"/>
        <end position="941"/>
    </location>
</feature>
<feature type="transmembrane region" description="Helical" evidence="2">
    <location>
        <begin position="3087"/>
        <end position="3112"/>
    </location>
</feature>
<feature type="chain" id="PRO_5035246508" evidence="3">
    <location>
        <begin position="28"/>
        <end position="3239"/>
    </location>
</feature>
<feature type="transmembrane region" description="Helical" evidence="2">
    <location>
        <begin position="3052"/>
        <end position="3075"/>
    </location>
</feature>
<feature type="region of interest" description="Disordered" evidence="1">
    <location>
        <begin position="2233"/>
        <end position="2261"/>
    </location>
</feature>
<feature type="transmembrane region" description="Helical" evidence="2">
    <location>
        <begin position="1670"/>
        <end position="1693"/>
    </location>
</feature>
<evidence type="ECO:0000313" key="4">
    <source>
        <dbReference type="EMBL" id="GIM13098.1"/>
    </source>
</evidence>
<keyword evidence="3" id="KW-0732">Signal</keyword>
<feature type="region of interest" description="Disordered" evidence="1">
    <location>
        <begin position="628"/>
        <end position="777"/>
    </location>
</feature>
<sequence>MSRSIFDRRTALLLVLICCCCLTTTLSQSVVTRQQDYGPWMAAQDLNEQHKAVLRFILSGDTSFWSRPAVAYRIGFGTAPWRCISRCQAQYYASAAECAPDCTTQTYCEPGDAALSDSNTTCCALSLLDQSYSFSHPPNATTPDWCSTYPSWGPSARPSVCDFNVYAARGATPPHGAGDPFLAVSCKRVTDTATFHVTGTQYRNDTAKRIVYHNNISRTNATRNIVSRISLRHTAAWHHPSINITEPPQFSLVDDLVCLPLEEIYFEDVLFRSEHDVLAVLPDRSGANGTTFDLFNHTTWKCDRKDGQKIELMDFGFPGKEVINMVPSYFAMMLDPCGVGRALVQPNMTSLNPSLALRNVALNKCLFSPFTELNAMRWSSRARLEWSEALAKSLELIKYGNQTYVMRGYLPDAAPADPVAARPFLPDTLKRLTIKRTNDGSHPSKTWRGKPVIKGFLPSEWALLSNLEYLDLSDDMGQGLIEGPIPSTWLMMTKLRIINVTGHRNFCKDWHRIVSYQIQSFIQRTPYGAVWGLPKRYYGPILWTNKGFQWNVTLFDLDGLGWQWYDSSTGEAGYTNIIAPDGKCCWDTFSDQFAARNYTLEGPSGTSGPWDYYGLSYERAQLCERSAPYMPPSATKPPAPPVAPMPPDVPSAPPIPPAAESVMTTTSPPRPPLFPHLPGISPLRPYAPPQPPQPPGLPAHLRKRLPLLGALQPDRPEPPWQAEPPAAGESSPSGAPSSLSPPFPAAPTPHPTLHRPSMPSVSQYGRPPNIPFPSPAPASRYPPPISPSCNSTLCSPKRFPLAPPLTSMPTLPPLHELNSEGIPSQPARFNCSLAVAQASFAIPSVSRGSFYIVLSVPEAGSAYCMFCGCSVMYTVLERGVSYLYSVHEKYERQVDSNTTMTAAAVVSPPSHPPPPTTHPLGSPGGRSSSGGSNSGDNNISNGGDGTTGANADSSLLAGSIGMHGNNESTMFLNTILPQNQHAGQNVSKSFLPSLEDLVLRGASAPGWGRGTLEEIDVLTGRTLWSPPHNSVNATVIGNSSGGSDGASGTGNGSTYTMGAIGAAWRMDPGSSGDHLFRIQVGERVWYRWVVVDIEPPFVSGRLFISNDTIAVPGLVTGGSGGSNNALFQQFIVQVDVSEPVQQLDPTSILSVSGSATFVGAKCFASAADASVMVSGRVVATAGMRPLADAAEHTPTPTQVPEINLRDFPAEGNNTDEALASGLPYVRSCVAVMYVLDGSGLFVTLPAGAIKDFAGNSNEKPVLLNANLMDPALASAYAIAGTTTSALVGSIFAGATLSSTSASFLTSVTTRTPMLQNACHLQMLAMTANIASPGISYTYRRIAKYLRWSLLGVKGNIPILDNAFSRNASSAYFFPGEPTPGDSPMPPAGSNNMTVRLRPRPPPVNTIIESRPNAAPPPSSHQPPPLTPSLLYPPMYTSAKRTSTYQPIHTATDMQTYNHTYMSVRASRILSGLQRVIAAIMVTSPPVKEPQMERPLSHGSTTVPPSRPTAARNASHSRQMIAVPFLYPPTLSPLHRQRALASAAVPPGSFLPSPPLPPSNSQSIFSKLNPGRDALLAWLRNFADFRANITKSVTSSNESDKPGSGFSLDAYVLGGAAAAGENEVIGVDATGQVLESTDGSHNSPPAAPPVGYNTAGQRYTIPTAEIQDLPYTLAIAGLLMAGLVCIHTLIIMLYKWFIDEELAPFLRFPRMEVRIAGSLLMAVTFFSSMTLGQWENARVLAVLVLTLLVLPYFLLLWWLTMCRWYLCEQPIQDAFYSLSSNWNGLYRASQASQGVPEIAGMSPGSANDGGWPFGDGMKPLPEEPRPDITVDTGNTLEGDNAALRKHSVAMLGPHWALARPALAASSAMTSREVPGFSNTGDITTTGRNFVGRNDLLLSVRCQGDDDTGREAPAAGEDSLISSKSLLKRPRSTPATDPPSCRGTLLRSPARSRAYLTESSSLFLDNELEVGEGRGLRTSELHGDHRASPGGITCQLSVEQQQQQQQQQHGYEIVPAGAQMEGNLSRGACQQLTSLQQNVKESEEGLGMTLPTNEYHLPAIARPLQQHPFGRGVGSEIRRSHEGTEPDGTKDRTKHLKRIFQEGDNKEAADDGPMLGAVSSSKPCTEIEEKSAASDTGTLMKCRESARHLVNCTDSSIIRDNNTQRTQDNPPTLLPSSSKEATSTAIDFPQGQIDAQQEVKKEEDQLVHVRPYNKPPPLRKKNQITVKFMTNGLSRGGIHCEGSGSGSLGDNASDDSGQMEATSRVMGPPLKLQLFRPISSLATSLRSMVVSSSRSASHHQARSEHGKEPERRVSSFSWRPEKAEATISEDVCSPFSTSHAQEPVLGVQRQLSPRINPTLGLGRTAERMALSPMVVPRESVMQRPDVANAVRETQGSATMRRPRRPRLTNGTMGAAGFNSMGLETSPSGQYIARPWKSSNNRPLTVATGISTNGRSNLLPNHGSSSTEEDDPAAEAEPVAASSVQGPLAIRSVEARVRPTQLQKVSLSDPPLPFLHAQHRPATVINQPGNNNNLPSRYSLPMEQPDEMTSLSRWRLNSGTFRESTNPRGAKQMPDHAHSAFFLPSSASAREPIKTGSNATLSNLSRALLQRFMSIPKHSTEEGAGSIIIDDDGGPHSSSFRRFLQRSSLSELPNPRASPRSRQLAWNDSLEPTGLQYMESFSQMSAHPPASSAKSDRSSGLVGSVLESRQPSILMMPLPAAAFVGWGPTIRYQEETSDDEDDGKFHGGNREFAASSRRRRGRPVAEATEGLERINAPGLSRFESGCLCGVEIHDPDAPVAFGSSRPTVAATSRSVMKIFSPIFCNQNHSDGQQSRMQLFSMQKHAKAEATMADTSPRPSSLLDCATARNNVSGSGGSSISWWKDTGVASLWWESVRFSWARARGHESRRRALGEGDEQGLQTRDSYDTLIMGAPRGVDTRLLRNYPGKELPMYRLHYEPGCWMVRLGITPPVYVLAWFEFLFEDAVGENKMQLGRETKIILSVWSLNMTHKALCAAILGALGQRTRSALQIWLLLILQGSMLLYLILCRPYVERFVLVVELGCHAAMMVILGCGAGLLNSTPNNQAPSTYVMIVCFFLIAFLIILVGLRVMWLTIKGCWNLRRNKIKHPHTIKRDSQPTIGNVVEDGDDDTGSATAARNSIDSTVASECVGSGAADSNYLAAAINHPSDTAVTPANNESCLLEAIPELPEIQSAILTTSEDHVYRNHEQRSRRNQLAALTLT</sequence>
<feature type="region of interest" description="Disordered" evidence="1">
    <location>
        <begin position="2731"/>
        <end position="2762"/>
    </location>
</feature>
<comment type="caution">
    <text evidence="4">The sequence shown here is derived from an EMBL/GenBank/DDBJ whole genome shotgun (WGS) entry which is preliminary data.</text>
</comment>
<feature type="compositionally biased region" description="Polar residues" evidence="1">
    <location>
        <begin position="2434"/>
        <end position="2460"/>
    </location>
</feature>
<feature type="region of interest" description="Disordered" evidence="1">
    <location>
        <begin position="1406"/>
        <end position="1425"/>
    </location>
</feature>
<feature type="compositionally biased region" description="Basic and acidic residues" evidence="1">
    <location>
        <begin position="2299"/>
        <end position="2317"/>
    </location>
</feature>
<feature type="region of interest" description="Disordered" evidence="1">
    <location>
        <begin position="2290"/>
        <end position="2317"/>
    </location>
</feature>